<evidence type="ECO:0000313" key="2">
    <source>
        <dbReference type="EMBL" id="MBH5337370.1"/>
    </source>
</evidence>
<name>A0ABS0NQ85_9ACTN</name>
<dbReference type="InterPro" id="IPR025447">
    <property type="entry name" value="DUF4192"/>
</dbReference>
<feature type="region of interest" description="Disordered" evidence="1">
    <location>
        <begin position="385"/>
        <end position="527"/>
    </location>
</feature>
<keyword evidence="3" id="KW-1185">Reference proteome</keyword>
<sequence length="527" mass="55079">MTHHEANAFTHHASAGPSGEEQVTLRGPADLADALPFLLGFHPDDSIVLVALHGPQGRFGGRLRMGIPQAAEDWPEAGDQLAESLATGSERRGERPDGVVLFLCQDPAAGASGRDVMERLRPLAQRLRVACGRLDMPVFEALCISDGRFWSYCCPDPRCCPPDGTPLGVPGTSVMAAAAAYAGIQVRGTLRQLEARLAPLGETRAPGQEGALDRAASVLVPRVLGGGSAAVREETLTLLSALMDRLRAEPPIADPLAADARDDGLLTADEAATVIMGLQDRVTRDRAAEWMEGPEAGPALRLWRALARRCAGAYAGYAAAPLTLAGWVAWSTGDEPSARVALGRALRADPDYLFAKLLHQACNDGMDPEQLRRCLRRERADQAVHGAVHAELARTEPPAVQPSRTPGTGTPGTPPPHTGAAGAGAGAAPLCPRPGGTTAAEPATGEPAARSAGDEDSALRPAGDEAASPTAAPDGPAAPPVRPADRRGPRRCRPGPAGPGAPRGGRDGRRPAPRARERGRPGRREWR</sequence>
<reference evidence="2 3" key="1">
    <citation type="submission" date="2020-09" db="EMBL/GenBank/DDBJ databases">
        <title>Biosynthesis of the nuclear factor of activated T cells inhibitor NFAT-133 and its congeners in Streptomyces pactum.</title>
        <authorList>
            <person name="Zhou W."/>
            <person name="Posri P."/>
            <person name="Abugrain M.E."/>
            <person name="Weisberg A.J."/>
            <person name="Chang J.H."/>
            <person name="Mahmud T."/>
        </authorList>
    </citation>
    <scope>NUCLEOTIDE SEQUENCE [LARGE SCALE GENOMIC DNA]</scope>
    <source>
        <strain evidence="2 3">ATCC 27456</strain>
    </source>
</reference>
<evidence type="ECO:0000256" key="1">
    <source>
        <dbReference type="SAM" id="MobiDB-lite"/>
    </source>
</evidence>
<organism evidence="2 3">
    <name type="scientific">Streptomyces pactum</name>
    <dbReference type="NCBI Taxonomy" id="68249"/>
    <lineage>
        <taxon>Bacteria</taxon>
        <taxon>Bacillati</taxon>
        <taxon>Actinomycetota</taxon>
        <taxon>Actinomycetes</taxon>
        <taxon>Kitasatosporales</taxon>
        <taxon>Streptomycetaceae</taxon>
        <taxon>Streptomyces</taxon>
    </lineage>
</organism>
<feature type="compositionally biased region" description="Low complexity" evidence="1">
    <location>
        <begin position="466"/>
        <end position="475"/>
    </location>
</feature>
<feature type="compositionally biased region" description="Low complexity" evidence="1">
    <location>
        <begin position="426"/>
        <end position="449"/>
    </location>
</feature>
<protein>
    <submittedName>
        <fullName evidence="2">DUF4192 domain-containing protein</fullName>
    </submittedName>
</protein>
<dbReference type="RefSeq" id="WP_197990673.1">
    <property type="nucleotide sequence ID" value="NZ_JACYXC010000001.1"/>
</dbReference>
<feature type="region of interest" description="Disordered" evidence="1">
    <location>
        <begin position="1"/>
        <end position="23"/>
    </location>
</feature>
<dbReference type="Pfam" id="PF13830">
    <property type="entry name" value="DUF4192"/>
    <property type="match status" value="1"/>
</dbReference>
<dbReference type="Proteomes" id="UP000807371">
    <property type="component" value="Unassembled WGS sequence"/>
</dbReference>
<dbReference type="EMBL" id="JACYXC010000001">
    <property type="protein sequence ID" value="MBH5337370.1"/>
    <property type="molecule type" value="Genomic_DNA"/>
</dbReference>
<feature type="compositionally biased region" description="Basic and acidic residues" evidence="1">
    <location>
        <begin position="504"/>
        <end position="527"/>
    </location>
</feature>
<evidence type="ECO:0000313" key="3">
    <source>
        <dbReference type="Proteomes" id="UP000807371"/>
    </source>
</evidence>
<accession>A0ABS0NQ85</accession>
<proteinExistence type="predicted"/>
<gene>
    <name evidence="2" type="ORF">IHE55_22450</name>
</gene>
<comment type="caution">
    <text evidence="2">The sequence shown here is derived from an EMBL/GenBank/DDBJ whole genome shotgun (WGS) entry which is preliminary data.</text>
</comment>